<keyword evidence="2" id="KW-1185">Reference proteome</keyword>
<reference evidence="3" key="1">
    <citation type="submission" date="2025-08" db="UniProtKB">
        <authorList>
            <consortium name="RefSeq"/>
        </authorList>
    </citation>
    <scope>IDENTIFICATION</scope>
    <source>
        <tissue evidence="3">Leaves</tissue>
    </source>
</reference>
<evidence type="ECO:0000313" key="3">
    <source>
        <dbReference type="RefSeq" id="XP_071933913.1"/>
    </source>
</evidence>
<dbReference type="RefSeq" id="XP_071933913.1">
    <property type="nucleotide sequence ID" value="XM_072077812.1"/>
</dbReference>
<dbReference type="Pfam" id="PF13966">
    <property type="entry name" value="zf-RVT"/>
    <property type="match status" value="1"/>
</dbReference>
<gene>
    <name evidence="3" type="primary">LOC140036416</name>
</gene>
<protein>
    <recommendedName>
        <fullName evidence="1">Reverse transcriptase zinc-binding domain-containing protein</fullName>
    </recommendedName>
</protein>
<sequence>MVQQVLAVSPPGGISPDRMIWTATSSGQFSLSSAYSEVREIKPSSLLFRQVWHASVLVKVSFFMLRLLLNCLPLDDVLAARGFHLLSKCSCCQQSTIESLQHLFVEGDLAAAVWRFFGLPCGLAMNVEHVRGWMGRWWLRQVKSERLRFVFRLVPILSFWHLWKARNKAMFHGTVPNPVGVYHAIFRELKDAYWLRFGEFQRVLEWPTFVELVECRPDAFIIR</sequence>
<dbReference type="GeneID" id="140036416"/>
<feature type="domain" description="Reverse transcriptase zinc-binding" evidence="1">
    <location>
        <begin position="29"/>
        <end position="114"/>
    </location>
</feature>
<organism evidence="2 3">
    <name type="scientific">Coffea arabica</name>
    <name type="common">Arabian coffee</name>
    <dbReference type="NCBI Taxonomy" id="13443"/>
    <lineage>
        <taxon>Eukaryota</taxon>
        <taxon>Viridiplantae</taxon>
        <taxon>Streptophyta</taxon>
        <taxon>Embryophyta</taxon>
        <taxon>Tracheophyta</taxon>
        <taxon>Spermatophyta</taxon>
        <taxon>Magnoliopsida</taxon>
        <taxon>eudicotyledons</taxon>
        <taxon>Gunneridae</taxon>
        <taxon>Pentapetalae</taxon>
        <taxon>asterids</taxon>
        <taxon>lamiids</taxon>
        <taxon>Gentianales</taxon>
        <taxon>Rubiaceae</taxon>
        <taxon>Ixoroideae</taxon>
        <taxon>Gardenieae complex</taxon>
        <taxon>Bertiereae - Coffeeae clade</taxon>
        <taxon>Coffeeae</taxon>
        <taxon>Coffea</taxon>
    </lineage>
</organism>
<evidence type="ECO:0000259" key="1">
    <source>
        <dbReference type="Pfam" id="PF13966"/>
    </source>
</evidence>
<dbReference type="Proteomes" id="UP001652660">
    <property type="component" value="Chromosome 2e"/>
</dbReference>
<accession>A0ABM4WQ68</accession>
<evidence type="ECO:0000313" key="2">
    <source>
        <dbReference type="Proteomes" id="UP001652660"/>
    </source>
</evidence>
<dbReference type="InterPro" id="IPR026960">
    <property type="entry name" value="RVT-Znf"/>
</dbReference>
<name>A0ABM4WQ68_COFAR</name>
<proteinExistence type="predicted"/>